<dbReference type="AlphaFoldDB" id="A0A4R2R3A4"/>
<evidence type="ECO:0000313" key="2">
    <source>
        <dbReference type="Proteomes" id="UP000294911"/>
    </source>
</evidence>
<dbReference type="RefSeq" id="WP_132876773.1">
    <property type="nucleotide sequence ID" value="NZ_SLXQ01000003.1"/>
</dbReference>
<dbReference type="EMBL" id="SLXQ01000003">
    <property type="protein sequence ID" value="TCP53981.1"/>
    <property type="molecule type" value="Genomic_DNA"/>
</dbReference>
<comment type="caution">
    <text evidence="1">The sequence shown here is derived from an EMBL/GenBank/DDBJ whole genome shotgun (WGS) entry which is preliminary data.</text>
</comment>
<protein>
    <submittedName>
        <fullName evidence="1">Uncharacterized protein</fullName>
    </submittedName>
</protein>
<sequence length="109" mass="12137">MSVETDRRALAELDEWDIGKPLPREHVGAVLRALAREDAPPRFALYAISEDAYGCDGEIIAWGLDIEDSLVVHSPCGRFRGSFQSTTSMLRILGVREDVRLVWLDPTAP</sequence>
<name>A0A4R2R3A4_9PSEU</name>
<dbReference type="Proteomes" id="UP000294911">
    <property type="component" value="Unassembled WGS sequence"/>
</dbReference>
<reference evidence="1 2" key="1">
    <citation type="submission" date="2019-03" db="EMBL/GenBank/DDBJ databases">
        <title>Genomic Encyclopedia of Type Strains, Phase IV (KMG-IV): sequencing the most valuable type-strain genomes for metagenomic binning, comparative biology and taxonomic classification.</title>
        <authorList>
            <person name="Goeker M."/>
        </authorList>
    </citation>
    <scope>NUCLEOTIDE SEQUENCE [LARGE SCALE GENOMIC DNA]</scope>
    <source>
        <strain evidence="1 2">DSM 45765</strain>
    </source>
</reference>
<organism evidence="1 2">
    <name type="scientific">Tamaricihabitans halophyticus</name>
    <dbReference type="NCBI Taxonomy" id="1262583"/>
    <lineage>
        <taxon>Bacteria</taxon>
        <taxon>Bacillati</taxon>
        <taxon>Actinomycetota</taxon>
        <taxon>Actinomycetes</taxon>
        <taxon>Pseudonocardiales</taxon>
        <taxon>Pseudonocardiaceae</taxon>
        <taxon>Tamaricihabitans</taxon>
    </lineage>
</organism>
<keyword evidence="2" id="KW-1185">Reference proteome</keyword>
<accession>A0A4R2R3A4</accession>
<proteinExistence type="predicted"/>
<dbReference type="OrthoDB" id="3694023at2"/>
<gene>
    <name evidence="1" type="ORF">EV191_10321</name>
</gene>
<evidence type="ECO:0000313" key="1">
    <source>
        <dbReference type="EMBL" id="TCP53981.1"/>
    </source>
</evidence>